<dbReference type="GO" id="GO:0019432">
    <property type="term" value="P:triglyceride biosynthetic process"/>
    <property type="evidence" value="ECO:0007669"/>
    <property type="project" value="UniProtKB-UniPathway"/>
</dbReference>
<evidence type="ECO:0000256" key="9">
    <source>
        <dbReference type="ARBA" id="ARBA00047604"/>
    </source>
</evidence>
<organism evidence="14 15">
    <name type="scientific">Eragrostis curvula</name>
    <name type="common">weeping love grass</name>
    <dbReference type="NCBI Taxonomy" id="38414"/>
    <lineage>
        <taxon>Eukaryota</taxon>
        <taxon>Viridiplantae</taxon>
        <taxon>Streptophyta</taxon>
        <taxon>Embryophyta</taxon>
        <taxon>Tracheophyta</taxon>
        <taxon>Spermatophyta</taxon>
        <taxon>Magnoliopsida</taxon>
        <taxon>Liliopsida</taxon>
        <taxon>Poales</taxon>
        <taxon>Poaceae</taxon>
        <taxon>PACMAD clade</taxon>
        <taxon>Chloridoideae</taxon>
        <taxon>Eragrostideae</taxon>
        <taxon>Eragrostidinae</taxon>
        <taxon>Eragrostis</taxon>
    </lineage>
</organism>
<comment type="pathway">
    <text evidence="3">Glycerolipid metabolism; triacylglycerol biosynthesis.</text>
</comment>
<dbReference type="GO" id="GO:0004497">
    <property type="term" value="F:monooxygenase activity"/>
    <property type="evidence" value="ECO:0007669"/>
    <property type="project" value="InterPro"/>
</dbReference>
<keyword evidence="5" id="KW-0808">Transferase</keyword>
<evidence type="ECO:0000256" key="8">
    <source>
        <dbReference type="ARBA" id="ARBA00024360"/>
    </source>
</evidence>
<proteinExistence type="inferred from homology"/>
<dbReference type="GO" id="GO:0020037">
    <property type="term" value="F:heme binding"/>
    <property type="evidence" value="ECO:0007669"/>
    <property type="project" value="InterPro"/>
</dbReference>
<comment type="catalytic activity">
    <reaction evidence="9">
        <text>a long chain fatty alcohol + a fatty acyl-CoA = a long-chain alcohol wax ester + CoA</text>
        <dbReference type="Rhea" id="RHEA:38443"/>
        <dbReference type="ChEBI" id="CHEBI:17135"/>
        <dbReference type="ChEBI" id="CHEBI:57287"/>
        <dbReference type="ChEBI" id="CHEBI:77636"/>
        <dbReference type="ChEBI" id="CHEBI:235323"/>
        <dbReference type="EC" id="2.3.1.75"/>
    </reaction>
</comment>
<comment type="catalytic activity">
    <reaction evidence="10">
        <text>an acyl-CoA + a 1,2-diacyl-sn-glycerol = a triacyl-sn-glycerol + CoA</text>
        <dbReference type="Rhea" id="RHEA:10868"/>
        <dbReference type="ChEBI" id="CHEBI:17815"/>
        <dbReference type="ChEBI" id="CHEBI:57287"/>
        <dbReference type="ChEBI" id="CHEBI:58342"/>
        <dbReference type="ChEBI" id="CHEBI:64615"/>
        <dbReference type="EC" id="2.3.1.20"/>
    </reaction>
</comment>
<dbReference type="Pfam" id="PF03007">
    <property type="entry name" value="WS_DGAT_cat"/>
    <property type="match status" value="2"/>
</dbReference>
<evidence type="ECO:0000259" key="13">
    <source>
        <dbReference type="Pfam" id="PF06974"/>
    </source>
</evidence>
<keyword evidence="7" id="KW-0012">Acyltransferase</keyword>
<feature type="non-terminal residue" evidence="14">
    <location>
        <position position="1"/>
    </location>
</feature>
<comment type="pathway">
    <text evidence="4">Lipid metabolism.</text>
</comment>
<evidence type="ECO:0000256" key="6">
    <source>
        <dbReference type="ARBA" id="ARBA00022824"/>
    </source>
</evidence>
<dbReference type="PANTHER" id="PTHR31650:SF42">
    <property type="entry name" value="OS01G0770100 PROTEIN"/>
    <property type="match status" value="1"/>
</dbReference>
<sequence>MPLPLPPLSVDTCLRVGASGEADEPLSPTARMFHDFYIVAVLGVATPIDLDTTRAGLEATLVRHPRFCSIRVMDGPEPRWVRTTVNLDDHLIIPDLDPAAISANPDKVLEEYVASLSTLPMNLSRPLWELHVLDFPTSEATSAVVFRIHHALGDGTSLVSLLLACTRSAADPKALPAMPTPRRTAPVYGVRPRPPKSAGAVAFASWVVSYLLLFWHTVVDVARFVAMALQLVRDPRTVFTPVEGVEFRPKRFVSRSLPLEDVKHVKAALGCTVNDVLVGVTSAALSRYHFRKLGDGDAAKNTTCLIRSVLFVNIRPTSGIQIAMHDDPLDYVRNAKKTVDRKKHSLEAIVTHAVSTALFHRMVSSTTVQFSNMIGPVEPIEFYGQRIVYIAPSVFGHPSLPSHGAPTFIGFILGCRSPRHRAVPRNHSPPPPLRRQRHTRNKSYNKLPPGPRPWPVIGNLNLIGPLPHHSIHALSSRYGPLMSLRFGSFPVVVGSSVDAARFFLKTQDQAFIDRPRTAAGLYTTYNYSGMLWAPHGAYWRQGRKLWQAELMNARRLASLEHVRAEEVQVMLKDLYAAAGGQAVVVAVREHLYMLNLNVISRMVLGKKYVVDGASSSTTPEEFGWMIDEHFFLNGALNIGDMIPWLGWLDPQGYVRRMKEVAKMFDRFLEHVLDEHNERRRRERAAFVAADMVDVLLELADDPNLEVPIERDGVKGFTLAMEGPEPRWVRTTVNLDEHLIIPDLDPAAISANPDKVLEEYVASLSTLPMNLSRPLWELHVLDFPTSEATSAVVFRIHHALGDGTSLISLLLACTRSAADPTALPAMPAPPRRTGPIYAPSRLKGSAGAMAFAAWVFSYVLLAWHTVVDVARFFTSVLLVRDPRTVFTAVKGAEFRGKRFVSRGLSFVDTVNDVLVGVTSAALSRYYFRKQGHATTADVCLRSILAVNTRPTPGLHKLAQMMENGQHNNVKWGNQVGYIVLPFYIAMHDDPLEYIRKAKKIVDRKKNSLEAIFTHVTAETMTRHFGVKVSGVLFHRMLSNTTFAFSNVIGPVEQIEFYGQPIVYIAPQVYGNPSVSSKTMLIFIKMIM</sequence>
<gene>
    <name evidence="14" type="ORF">EJB05_06570</name>
</gene>
<feature type="domain" description="O-acyltransferase WSD1 C-terminal" evidence="13">
    <location>
        <begin position="970"/>
        <end position="1073"/>
    </location>
</feature>
<dbReference type="Pfam" id="PF00067">
    <property type="entry name" value="p450"/>
    <property type="match status" value="1"/>
</dbReference>
<dbReference type="Gramene" id="TVU46996">
    <property type="protein sequence ID" value="TVU46996"/>
    <property type="gene ID" value="EJB05_06570"/>
</dbReference>
<dbReference type="InterPro" id="IPR004255">
    <property type="entry name" value="O-acyltransferase_WSD1_N"/>
</dbReference>
<dbReference type="InterPro" id="IPR009721">
    <property type="entry name" value="O-acyltransferase_WSD1_C"/>
</dbReference>
<evidence type="ECO:0000256" key="4">
    <source>
        <dbReference type="ARBA" id="ARBA00005189"/>
    </source>
</evidence>
<feature type="domain" description="O-acyltransferase WSD1 C-terminal" evidence="13">
    <location>
        <begin position="320"/>
        <end position="399"/>
    </location>
</feature>
<dbReference type="GO" id="GO:0016705">
    <property type="term" value="F:oxidoreductase activity, acting on paired donors, with incorporation or reduction of molecular oxygen"/>
    <property type="evidence" value="ECO:0007669"/>
    <property type="project" value="InterPro"/>
</dbReference>
<evidence type="ECO:0000256" key="11">
    <source>
        <dbReference type="SAM" id="MobiDB-lite"/>
    </source>
</evidence>
<dbReference type="GO" id="GO:0005506">
    <property type="term" value="F:iron ion binding"/>
    <property type="evidence" value="ECO:0007669"/>
    <property type="project" value="InterPro"/>
</dbReference>
<evidence type="ECO:0000256" key="5">
    <source>
        <dbReference type="ARBA" id="ARBA00022679"/>
    </source>
</evidence>
<dbReference type="Pfam" id="PF06974">
    <property type="entry name" value="WS_DGAT_C"/>
    <property type="match status" value="2"/>
</dbReference>
<dbReference type="InterPro" id="IPR036396">
    <property type="entry name" value="Cyt_P450_sf"/>
</dbReference>
<keyword evidence="6" id="KW-0256">Endoplasmic reticulum</keyword>
<dbReference type="FunFam" id="3.30.559.10:FF:000021">
    <property type="entry name" value="O-acyltransferase WSD1"/>
    <property type="match status" value="1"/>
</dbReference>
<evidence type="ECO:0000256" key="1">
    <source>
        <dbReference type="ARBA" id="ARBA00004162"/>
    </source>
</evidence>
<dbReference type="GO" id="GO:0004144">
    <property type="term" value="F:diacylglycerol O-acyltransferase activity"/>
    <property type="evidence" value="ECO:0007669"/>
    <property type="project" value="UniProtKB-EC"/>
</dbReference>
<evidence type="ECO:0000313" key="15">
    <source>
        <dbReference type="Proteomes" id="UP000324897"/>
    </source>
</evidence>
<dbReference type="GO" id="GO:0005789">
    <property type="term" value="C:endoplasmic reticulum membrane"/>
    <property type="evidence" value="ECO:0007669"/>
    <property type="project" value="UniProtKB-SubCell"/>
</dbReference>
<dbReference type="Gene3D" id="1.10.630.10">
    <property type="entry name" value="Cytochrome P450"/>
    <property type="match status" value="1"/>
</dbReference>
<dbReference type="InterPro" id="IPR023213">
    <property type="entry name" value="CAT-like_dom_sf"/>
</dbReference>
<reference evidence="14 15" key="1">
    <citation type="journal article" date="2019" name="Sci. Rep.">
        <title>A high-quality genome of Eragrostis curvula grass provides insights into Poaceae evolution and supports new strategies to enhance forage quality.</title>
        <authorList>
            <person name="Carballo J."/>
            <person name="Santos B.A.C.M."/>
            <person name="Zappacosta D."/>
            <person name="Garbus I."/>
            <person name="Selva J.P."/>
            <person name="Gallo C.A."/>
            <person name="Diaz A."/>
            <person name="Albertini E."/>
            <person name="Caccamo M."/>
            <person name="Echenique V."/>
        </authorList>
    </citation>
    <scope>NUCLEOTIDE SEQUENCE [LARGE SCALE GENOMIC DNA]</scope>
    <source>
        <strain evidence="15">cv. Victoria</strain>
        <tissue evidence="14">Leaf</tissue>
    </source>
</reference>
<evidence type="ECO:0000256" key="2">
    <source>
        <dbReference type="ARBA" id="ARBA00004586"/>
    </source>
</evidence>
<evidence type="ECO:0000256" key="10">
    <source>
        <dbReference type="ARBA" id="ARBA00048109"/>
    </source>
</evidence>
<keyword evidence="15" id="KW-1185">Reference proteome</keyword>
<evidence type="ECO:0000259" key="12">
    <source>
        <dbReference type="Pfam" id="PF03007"/>
    </source>
</evidence>
<evidence type="ECO:0000256" key="3">
    <source>
        <dbReference type="ARBA" id="ARBA00004771"/>
    </source>
</evidence>
<feature type="compositionally biased region" description="Basic residues" evidence="11">
    <location>
        <begin position="434"/>
        <end position="443"/>
    </location>
</feature>
<dbReference type="GO" id="GO:0047196">
    <property type="term" value="F:long-chain-alcohol O-fatty-acyltransferase activity"/>
    <property type="evidence" value="ECO:0007669"/>
    <property type="project" value="UniProtKB-EC"/>
</dbReference>
<name>A0A5J9WGB9_9POAL</name>
<dbReference type="AlphaFoldDB" id="A0A5J9WGB9"/>
<dbReference type="Proteomes" id="UP000324897">
    <property type="component" value="Chromosome 5"/>
</dbReference>
<feature type="region of interest" description="Disordered" evidence="11">
    <location>
        <begin position="420"/>
        <end position="450"/>
    </location>
</feature>
<comment type="subcellular location">
    <subcellularLocation>
        <location evidence="1">Cell membrane</location>
        <topology evidence="1">Single-pass membrane protein</topology>
    </subcellularLocation>
    <subcellularLocation>
        <location evidence="2">Endoplasmic reticulum membrane</location>
    </subcellularLocation>
</comment>
<dbReference type="GO" id="GO:0005886">
    <property type="term" value="C:plasma membrane"/>
    <property type="evidence" value="ECO:0007669"/>
    <property type="project" value="UniProtKB-SubCell"/>
</dbReference>
<dbReference type="UniPathway" id="UPA00282"/>
<dbReference type="InterPro" id="IPR045034">
    <property type="entry name" value="O-acyltransferase_WSD1-like"/>
</dbReference>
<evidence type="ECO:0000256" key="7">
    <source>
        <dbReference type="ARBA" id="ARBA00023315"/>
    </source>
</evidence>
<accession>A0A5J9WGB9</accession>
<dbReference type="InterPro" id="IPR001128">
    <property type="entry name" value="Cyt_P450"/>
</dbReference>
<comment type="similarity">
    <text evidence="8">In the N-terminal section; belongs to the long-chain O-acyltransferase family.</text>
</comment>
<dbReference type="SUPFAM" id="SSF48264">
    <property type="entry name" value="Cytochrome P450"/>
    <property type="match status" value="1"/>
</dbReference>
<feature type="domain" description="O-acyltransferase WSD1-like N-terminal" evidence="12">
    <location>
        <begin position="724"/>
        <end position="840"/>
    </location>
</feature>
<feature type="domain" description="O-acyltransferase WSD1-like N-terminal" evidence="12">
    <location>
        <begin position="59"/>
        <end position="276"/>
    </location>
</feature>
<comment type="caution">
    <text evidence="14">The sequence shown here is derived from an EMBL/GenBank/DDBJ whole genome shotgun (WGS) entry which is preliminary data.</text>
</comment>
<dbReference type="PANTHER" id="PTHR31650">
    <property type="entry name" value="O-ACYLTRANSFERASE (WSD1-LIKE) FAMILY PROTEIN"/>
    <property type="match status" value="1"/>
</dbReference>
<dbReference type="SUPFAM" id="SSF52777">
    <property type="entry name" value="CoA-dependent acyltransferases"/>
    <property type="match status" value="2"/>
</dbReference>
<dbReference type="OrthoDB" id="619536at2759"/>
<evidence type="ECO:0000313" key="14">
    <source>
        <dbReference type="EMBL" id="TVU46996.1"/>
    </source>
</evidence>
<dbReference type="Gene3D" id="3.30.559.10">
    <property type="entry name" value="Chloramphenicol acetyltransferase-like domain"/>
    <property type="match status" value="1"/>
</dbReference>
<dbReference type="InterPro" id="IPR002401">
    <property type="entry name" value="Cyt_P450_E_grp-I"/>
</dbReference>
<protein>
    <submittedName>
        <fullName evidence="14">Uncharacterized protein</fullName>
    </submittedName>
</protein>
<dbReference type="PRINTS" id="PR00463">
    <property type="entry name" value="EP450I"/>
</dbReference>
<dbReference type="EMBL" id="RWGY01000004">
    <property type="protein sequence ID" value="TVU46996.1"/>
    <property type="molecule type" value="Genomic_DNA"/>
</dbReference>